<feature type="compositionally biased region" description="Pro residues" evidence="1">
    <location>
        <begin position="348"/>
        <end position="401"/>
    </location>
</feature>
<organism evidence="4 5">
    <name type="scientific">Volvox reticuliferus</name>
    <dbReference type="NCBI Taxonomy" id="1737510"/>
    <lineage>
        <taxon>Eukaryota</taxon>
        <taxon>Viridiplantae</taxon>
        <taxon>Chlorophyta</taxon>
        <taxon>core chlorophytes</taxon>
        <taxon>Chlorophyceae</taxon>
        <taxon>CS clade</taxon>
        <taxon>Chlamydomonadales</taxon>
        <taxon>Volvocaceae</taxon>
        <taxon>Volvox</taxon>
    </lineage>
</organism>
<accession>A0A8J4GU62</accession>
<dbReference type="Proteomes" id="UP000747110">
    <property type="component" value="Unassembled WGS sequence"/>
</dbReference>
<keyword evidence="2" id="KW-0732">Signal</keyword>
<dbReference type="PANTHER" id="PTHR24216:SF65">
    <property type="entry name" value="PAXILLIN-LIKE PROTEIN 1"/>
    <property type="match status" value="1"/>
</dbReference>
<dbReference type="Proteomes" id="UP000722791">
    <property type="component" value="Unassembled WGS sequence"/>
</dbReference>
<evidence type="ECO:0000313" key="6">
    <source>
        <dbReference type="Proteomes" id="UP000747110"/>
    </source>
</evidence>
<feature type="chain" id="PRO_5036433658" evidence="2">
    <location>
        <begin position="32"/>
        <end position="628"/>
    </location>
</feature>
<sequence length="628" mass="67760">MLEGGWCLRMVLKLFIAWVILACAFTSQVRGARKFQQDALNDEDILQGTEIFDPQTESHMKAIEAAIATLTAEESDSFHRMLFTAAVTYPPSQPPKVPGLPQAPSPPPPLPPGLAAELQDYSAKFVDAEITAELNITVKASVQQFISRFKNITSHFFNISPHDIVIRGVYKGGQRLTRRLMLARAERTWTHHQLAADLPPGSNMRLLIHVRSYAADDTSIQALRQAERTLLYPSAFASAAITTVATVAGIADDSSALTEIRGRALQEADDGGVVIVEFTLVQYVDVSLPPSPPPSPPLSPGQMTPPNTPPSNPSSPRRPSRPPPMHPFLLDRLADELGASMVSITLRPPSPSPLPPSPMPPTPILPSPAPPSPVPPTPMPPSPVPPSPSPLPPLSPPPSPPGTDTTTNVTDILGQGSIVSKSNRGDDTVLAGTVVWYDDANFRSLRKPHSALNLVFADKRLPCAVALGVCAPCPRAWAASRDSRVVPIYFREPTQLHTIKILQLQSPGVITVELLPWPATIIPELPDLAPRSGTLGPPVWNVDQDPSDCGTDLIIRLPMEISGMNLSVPPYGSREKLPRRLRGTAAGGLLITVKDQLPTQKATVIESVRISGRILYPRNSRQYGSAEK</sequence>
<keyword evidence="6" id="KW-1185">Reference proteome</keyword>
<dbReference type="EMBL" id="BNCQ01000048">
    <property type="protein sequence ID" value="GIM13335.1"/>
    <property type="molecule type" value="Genomic_DNA"/>
</dbReference>
<feature type="region of interest" description="Disordered" evidence="1">
    <location>
        <begin position="289"/>
        <end position="328"/>
    </location>
</feature>
<protein>
    <submittedName>
        <fullName evidence="4">Uncharacterized protein</fullName>
    </submittedName>
</protein>
<feature type="signal peptide" evidence="2">
    <location>
        <begin position="1"/>
        <end position="31"/>
    </location>
</feature>
<evidence type="ECO:0000256" key="1">
    <source>
        <dbReference type="SAM" id="MobiDB-lite"/>
    </source>
</evidence>
<gene>
    <name evidence="3" type="ORF">Vretifemale_8668</name>
    <name evidence="4" type="ORF">Vretimale_16469</name>
</gene>
<evidence type="ECO:0000313" key="3">
    <source>
        <dbReference type="EMBL" id="GIL79293.1"/>
    </source>
</evidence>
<dbReference type="OrthoDB" id="547120at2759"/>
<dbReference type="PANTHER" id="PTHR24216">
    <property type="entry name" value="PAXILLIN-RELATED"/>
    <property type="match status" value="1"/>
</dbReference>
<proteinExistence type="predicted"/>
<dbReference type="AlphaFoldDB" id="A0A8J4GU62"/>
<feature type="compositionally biased region" description="Pro residues" evidence="1">
    <location>
        <begin position="289"/>
        <end position="299"/>
    </location>
</feature>
<reference evidence="4" key="1">
    <citation type="journal article" date="2021" name="Proc. Natl. Acad. Sci. U.S.A.">
        <title>Three genomes in the algal genus Volvox reveal the fate of a haploid sex-determining region after a transition to homothallism.</title>
        <authorList>
            <person name="Yamamoto K."/>
            <person name="Hamaji T."/>
            <person name="Kawai-Toyooka H."/>
            <person name="Matsuzaki R."/>
            <person name="Takahashi F."/>
            <person name="Nishimura Y."/>
            <person name="Kawachi M."/>
            <person name="Noguchi H."/>
            <person name="Minakuchi Y."/>
            <person name="Umen J.G."/>
            <person name="Toyoda A."/>
            <person name="Nozaki H."/>
        </authorList>
    </citation>
    <scope>NUCLEOTIDE SEQUENCE</scope>
    <source>
        <strain evidence="4">NIES-3785</strain>
        <strain evidence="3">NIES-3786</strain>
    </source>
</reference>
<feature type="region of interest" description="Disordered" evidence="1">
    <location>
        <begin position="344"/>
        <end position="410"/>
    </location>
</feature>
<name>A0A8J4GU62_9CHLO</name>
<evidence type="ECO:0000313" key="5">
    <source>
        <dbReference type="Proteomes" id="UP000722791"/>
    </source>
</evidence>
<dbReference type="EMBL" id="BNCP01000015">
    <property type="protein sequence ID" value="GIL79293.1"/>
    <property type="molecule type" value="Genomic_DNA"/>
</dbReference>
<evidence type="ECO:0000256" key="2">
    <source>
        <dbReference type="SAM" id="SignalP"/>
    </source>
</evidence>
<evidence type="ECO:0000313" key="4">
    <source>
        <dbReference type="EMBL" id="GIM13335.1"/>
    </source>
</evidence>
<comment type="caution">
    <text evidence="4">The sequence shown here is derived from an EMBL/GenBank/DDBJ whole genome shotgun (WGS) entry which is preliminary data.</text>
</comment>